<sequence>MVIEDKEILSPCVKICKYDSKFMDGMVCIGCFREQYEITNWLKMTAEERKQVLQDTEERKTRFETYDK</sequence>
<evidence type="ECO:0008006" key="2">
    <source>
        <dbReference type="Google" id="ProtNLM"/>
    </source>
</evidence>
<accession>A0A382BLC7</accession>
<dbReference type="PANTHER" id="PTHR35175">
    <property type="entry name" value="DUF1289 DOMAIN-CONTAINING PROTEIN"/>
    <property type="match status" value="1"/>
</dbReference>
<name>A0A382BLC7_9ZZZZ</name>
<organism evidence="1">
    <name type="scientific">marine metagenome</name>
    <dbReference type="NCBI Taxonomy" id="408172"/>
    <lineage>
        <taxon>unclassified sequences</taxon>
        <taxon>metagenomes</taxon>
        <taxon>ecological metagenomes</taxon>
    </lineage>
</organism>
<proteinExistence type="predicted"/>
<evidence type="ECO:0000313" key="1">
    <source>
        <dbReference type="EMBL" id="SVB14474.1"/>
    </source>
</evidence>
<protein>
    <recommendedName>
        <fullName evidence="2">DUF1289 domain-containing protein</fullName>
    </recommendedName>
</protein>
<reference evidence="1" key="1">
    <citation type="submission" date="2018-05" db="EMBL/GenBank/DDBJ databases">
        <authorList>
            <person name="Lanie J.A."/>
            <person name="Ng W.-L."/>
            <person name="Kazmierczak K.M."/>
            <person name="Andrzejewski T.M."/>
            <person name="Davidsen T.M."/>
            <person name="Wayne K.J."/>
            <person name="Tettelin H."/>
            <person name="Glass J.I."/>
            <person name="Rusch D."/>
            <person name="Podicherti R."/>
            <person name="Tsui H.-C.T."/>
            <person name="Winkler M.E."/>
        </authorList>
    </citation>
    <scope>NUCLEOTIDE SEQUENCE</scope>
</reference>
<dbReference type="Pfam" id="PF06945">
    <property type="entry name" value="DUF1289"/>
    <property type="match status" value="1"/>
</dbReference>
<dbReference type="InterPro" id="IPR010710">
    <property type="entry name" value="DUF1289"/>
</dbReference>
<dbReference type="AlphaFoldDB" id="A0A382BLC7"/>
<gene>
    <name evidence="1" type="ORF">METZ01_LOCUS167328</name>
</gene>
<dbReference type="EMBL" id="UINC01030303">
    <property type="protein sequence ID" value="SVB14474.1"/>
    <property type="molecule type" value="Genomic_DNA"/>
</dbReference>
<dbReference type="PANTHER" id="PTHR35175:SF2">
    <property type="entry name" value="DUF1289 DOMAIN-CONTAINING PROTEIN"/>
    <property type="match status" value="1"/>
</dbReference>